<dbReference type="KEGG" id="pxi:J5O05_04725"/>
<dbReference type="AlphaFoldDB" id="A0A975DHZ6"/>
<keyword evidence="1" id="KW-0547">Nucleotide-binding</keyword>
<name>A0A975DHZ6_9GAMM</name>
<dbReference type="GO" id="GO:0005737">
    <property type="term" value="C:cytoplasm"/>
    <property type="evidence" value="ECO:0007669"/>
    <property type="project" value="TreeGrafter"/>
</dbReference>
<dbReference type="RefSeq" id="WP_208843815.1">
    <property type="nucleotide sequence ID" value="NZ_CP072133.1"/>
</dbReference>
<dbReference type="InterPro" id="IPR027417">
    <property type="entry name" value="P-loop_NTPase"/>
</dbReference>
<proteinExistence type="predicted"/>
<evidence type="ECO:0000256" key="2">
    <source>
        <dbReference type="ARBA" id="ARBA00022840"/>
    </source>
</evidence>
<dbReference type="CDD" id="cd00267">
    <property type="entry name" value="ABC_ATPase"/>
    <property type="match status" value="1"/>
</dbReference>
<keyword evidence="5" id="KW-1185">Reference proteome</keyword>
<dbReference type="InterPro" id="IPR005654">
    <property type="entry name" value="ATPase_AFG1-like"/>
</dbReference>
<dbReference type="GO" id="GO:0051301">
    <property type="term" value="P:cell division"/>
    <property type="evidence" value="ECO:0007669"/>
    <property type="project" value="TreeGrafter"/>
</dbReference>
<dbReference type="SUPFAM" id="SSF52540">
    <property type="entry name" value="P-loop containing nucleoside triphosphate hydrolases"/>
    <property type="match status" value="1"/>
</dbReference>
<accession>A0A975DHZ6</accession>
<dbReference type="GO" id="GO:0016887">
    <property type="term" value="F:ATP hydrolysis activity"/>
    <property type="evidence" value="ECO:0007669"/>
    <property type="project" value="InterPro"/>
</dbReference>
<evidence type="ECO:0000313" key="5">
    <source>
        <dbReference type="Proteomes" id="UP000664904"/>
    </source>
</evidence>
<gene>
    <name evidence="4" type="ORF">J5O05_04725</name>
</gene>
<dbReference type="SMART" id="SM00382">
    <property type="entry name" value="AAA"/>
    <property type="match status" value="1"/>
</dbReference>
<sequence length="352" mass="40112">MLQAYQHLIQHEKLSIDPAQQHAVDALQALSEDYGKTNCKGLYLYGPVGRGKTMLMDLFFEQLKKSKKQRIHFHHFMADVHRALNQVQGVTDPLIAIARTWLEKAKVLCFDEFFVSDIGDAMLMANLFKGLFAEGVVLVATSNQHPSQLYSGGLQRDRFLPTIELLLTHCNVINVAGNLDHRFAHGVHFEYYFIQNNDAFDAVFSALGGRYERRTLSILNRSVEQLGFGENVLCFDFMALCSSPRATADYIELATHLDVLFIKNTPQMGASDDVSYTAQGTEEGYIRPTEHVRSAKLDDEARRFIALVDEFYEQKKRLVISADVELQNLYVGERLAFAFERTKSRLVEMQNW</sequence>
<dbReference type="InterPro" id="IPR003593">
    <property type="entry name" value="AAA+_ATPase"/>
</dbReference>
<reference evidence="4" key="1">
    <citation type="submission" date="2021-03" db="EMBL/GenBank/DDBJ databases">
        <title>Complete Genome of Pseudoalteromonas xiamenensis STKMTI.2, a new potential marine bacterium producing anti-Vibrio compounds.</title>
        <authorList>
            <person name="Handayani D.P."/>
            <person name="Isnansetyo A."/>
            <person name="Istiqomah I."/>
            <person name="Jumina J."/>
        </authorList>
    </citation>
    <scope>NUCLEOTIDE SEQUENCE</scope>
    <source>
        <strain evidence="4">STKMTI.2</strain>
    </source>
</reference>
<dbReference type="PANTHER" id="PTHR12169">
    <property type="entry name" value="ATPASE N2B"/>
    <property type="match status" value="1"/>
</dbReference>
<evidence type="ECO:0000256" key="1">
    <source>
        <dbReference type="ARBA" id="ARBA00022741"/>
    </source>
</evidence>
<organism evidence="4 5">
    <name type="scientific">Pseudoalteromonas xiamenensis</name>
    <dbReference type="NCBI Taxonomy" id="882626"/>
    <lineage>
        <taxon>Bacteria</taxon>
        <taxon>Pseudomonadati</taxon>
        <taxon>Pseudomonadota</taxon>
        <taxon>Gammaproteobacteria</taxon>
        <taxon>Alteromonadales</taxon>
        <taxon>Pseudoalteromonadaceae</taxon>
        <taxon>Pseudoalteromonas</taxon>
    </lineage>
</organism>
<feature type="domain" description="AAA+ ATPase" evidence="3">
    <location>
        <begin position="38"/>
        <end position="169"/>
    </location>
</feature>
<keyword evidence="2" id="KW-0067">ATP-binding</keyword>
<evidence type="ECO:0000259" key="3">
    <source>
        <dbReference type="SMART" id="SM00382"/>
    </source>
</evidence>
<dbReference type="PANTHER" id="PTHR12169:SF6">
    <property type="entry name" value="AFG1-LIKE ATPASE"/>
    <property type="match status" value="1"/>
</dbReference>
<dbReference type="EMBL" id="CP072133">
    <property type="protein sequence ID" value="QTH72193.1"/>
    <property type="molecule type" value="Genomic_DNA"/>
</dbReference>
<dbReference type="GO" id="GO:0005524">
    <property type="term" value="F:ATP binding"/>
    <property type="evidence" value="ECO:0007669"/>
    <property type="project" value="UniProtKB-KW"/>
</dbReference>
<dbReference type="Gene3D" id="3.40.50.300">
    <property type="entry name" value="P-loop containing nucleotide triphosphate hydrolases"/>
    <property type="match status" value="1"/>
</dbReference>
<protein>
    <submittedName>
        <fullName evidence="4">AFG1 family ATPase</fullName>
    </submittedName>
</protein>
<dbReference type="NCBIfam" id="NF040713">
    <property type="entry name" value="ZapE"/>
    <property type="match status" value="1"/>
</dbReference>
<dbReference type="Pfam" id="PF03969">
    <property type="entry name" value="AFG1_ATPase"/>
    <property type="match status" value="2"/>
</dbReference>
<dbReference type="Proteomes" id="UP000664904">
    <property type="component" value="Chromosome"/>
</dbReference>
<evidence type="ECO:0000313" key="4">
    <source>
        <dbReference type="EMBL" id="QTH72193.1"/>
    </source>
</evidence>
<dbReference type="GO" id="GO:0032153">
    <property type="term" value="C:cell division site"/>
    <property type="evidence" value="ECO:0007669"/>
    <property type="project" value="TreeGrafter"/>
</dbReference>